<dbReference type="OrthoDB" id="2194542at2"/>
<feature type="chain" id="PRO_5011723480" evidence="2">
    <location>
        <begin position="27"/>
        <end position="373"/>
    </location>
</feature>
<feature type="region of interest" description="Disordered" evidence="1">
    <location>
        <begin position="161"/>
        <end position="188"/>
    </location>
</feature>
<dbReference type="InterPro" id="IPR024301">
    <property type="entry name" value="Amidase_6"/>
</dbReference>
<evidence type="ECO:0000313" key="4">
    <source>
        <dbReference type="EMBL" id="SCW67423.1"/>
    </source>
</evidence>
<reference evidence="5" key="1">
    <citation type="submission" date="2016-10" db="EMBL/GenBank/DDBJ databases">
        <authorList>
            <person name="Varghese N."/>
            <person name="Submissions S."/>
        </authorList>
    </citation>
    <scope>NUCLEOTIDE SEQUENCE [LARGE SCALE GENOMIC DNA]</scope>
    <source>
        <strain evidence="5">CGMCC 1.8946</strain>
    </source>
</reference>
<dbReference type="Pfam" id="PF12671">
    <property type="entry name" value="Amidase_6"/>
    <property type="match status" value="1"/>
</dbReference>
<sequence>MSKKKVIAGLIALASVASSIIPVSYASNEKGEVHASQTQNNPYIQQYNKENGITSRSLNSSLSEDDEAVYKTLTIYYQEDVKVGKILAQVAKDTDVQIKATSMKKEDKIDVMHKIKETYSSVKESSDQKVLVDFIERYAKDSKDIVSIQFLDAVRPQPSKTLIPQPEEDIKKGVSTSKTQNPAQNPAATLNSSFNAATAADWAYNNYNRYSTDFPAFTKWGSDCTNFVSQALYAAGLSMTGNWYIYKKNSTYLVPESAEQLNYSWNLSDPSPWTSVKEFYSFWRGKYIAGTSRENYEEKHKEFFDRSIYRGDLVIFSKGLSGWITIATHVMIITEYDSTNKDFKLAGHSNERQAYPLLDAIKSYSNIDFYSFR</sequence>
<keyword evidence="5" id="KW-1185">Reference proteome</keyword>
<evidence type="ECO:0000259" key="3">
    <source>
        <dbReference type="Pfam" id="PF12671"/>
    </source>
</evidence>
<gene>
    <name evidence="4" type="ORF">SAMN04487970_102715</name>
</gene>
<evidence type="ECO:0000313" key="5">
    <source>
        <dbReference type="Proteomes" id="UP000198601"/>
    </source>
</evidence>
<dbReference type="AlphaFoldDB" id="A0A1G4SE05"/>
<keyword evidence="2" id="KW-0732">Signal</keyword>
<dbReference type="RefSeq" id="WP_143006912.1">
    <property type="nucleotide sequence ID" value="NZ_FMTT01000027.1"/>
</dbReference>
<feature type="signal peptide" evidence="2">
    <location>
        <begin position="1"/>
        <end position="26"/>
    </location>
</feature>
<evidence type="ECO:0000256" key="2">
    <source>
        <dbReference type="SAM" id="SignalP"/>
    </source>
</evidence>
<feature type="compositionally biased region" description="Polar residues" evidence="1">
    <location>
        <begin position="174"/>
        <end position="188"/>
    </location>
</feature>
<dbReference type="EMBL" id="FMTT01000027">
    <property type="protein sequence ID" value="SCW67423.1"/>
    <property type="molecule type" value="Genomic_DNA"/>
</dbReference>
<name>A0A1G4SE05_9BACL</name>
<organism evidence="4 5">
    <name type="scientific">Paenibacillus tianmuensis</name>
    <dbReference type="NCBI Taxonomy" id="624147"/>
    <lineage>
        <taxon>Bacteria</taxon>
        <taxon>Bacillati</taxon>
        <taxon>Bacillota</taxon>
        <taxon>Bacilli</taxon>
        <taxon>Bacillales</taxon>
        <taxon>Paenibacillaceae</taxon>
        <taxon>Paenibacillus</taxon>
    </lineage>
</organism>
<evidence type="ECO:0000256" key="1">
    <source>
        <dbReference type="SAM" id="MobiDB-lite"/>
    </source>
</evidence>
<protein>
    <submittedName>
        <fullName evidence="4">Putative amidase domain-containing protein</fullName>
    </submittedName>
</protein>
<proteinExistence type="predicted"/>
<dbReference type="Proteomes" id="UP000198601">
    <property type="component" value="Unassembled WGS sequence"/>
</dbReference>
<feature type="domain" description="Putative amidase" evidence="3">
    <location>
        <begin position="195"/>
        <end position="370"/>
    </location>
</feature>
<accession>A0A1G4SE05</accession>